<dbReference type="RefSeq" id="WP_183338855.1">
    <property type="nucleotide sequence ID" value="NZ_JACHZG010000001.1"/>
</dbReference>
<dbReference type="AlphaFoldDB" id="A0A7W5P7L5"/>
<accession>A0A7W5P7L5</accession>
<protein>
    <submittedName>
        <fullName evidence="1">Uncharacterized protein</fullName>
    </submittedName>
</protein>
<comment type="caution">
    <text evidence="1">The sequence shown here is derived from an EMBL/GenBank/DDBJ whole genome shotgun (WGS) entry which is preliminary data.</text>
</comment>
<evidence type="ECO:0000313" key="1">
    <source>
        <dbReference type="EMBL" id="MBB3327547.1"/>
    </source>
</evidence>
<sequence>MTPPTPTPAPPPTPSHRHVWVDCSGGYTCPGLIMAWRRDPSGWQAQVAVVRDRSVFVQWTPAATLHPVTDDGLSSRVTR</sequence>
<dbReference type="Proteomes" id="UP000565572">
    <property type="component" value="Unassembled WGS sequence"/>
</dbReference>
<reference evidence="1 2" key="1">
    <citation type="submission" date="2020-08" db="EMBL/GenBank/DDBJ databases">
        <title>Sequencing the genomes of 1000 actinobacteria strains.</title>
        <authorList>
            <person name="Klenk H.-P."/>
        </authorList>
    </citation>
    <scope>NUCLEOTIDE SEQUENCE [LARGE SCALE GENOMIC DNA]</scope>
    <source>
        <strain evidence="1 2">DSM 11053</strain>
    </source>
</reference>
<organism evidence="1 2">
    <name type="scientific">Microlunatus antarcticus</name>
    <dbReference type="NCBI Taxonomy" id="53388"/>
    <lineage>
        <taxon>Bacteria</taxon>
        <taxon>Bacillati</taxon>
        <taxon>Actinomycetota</taxon>
        <taxon>Actinomycetes</taxon>
        <taxon>Propionibacteriales</taxon>
        <taxon>Propionibacteriaceae</taxon>
        <taxon>Microlunatus</taxon>
    </lineage>
</organism>
<evidence type="ECO:0000313" key="2">
    <source>
        <dbReference type="Proteomes" id="UP000565572"/>
    </source>
</evidence>
<dbReference type="EMBL" id="JACHZG010000001">
    <property type="protein sequence ID" value="MBB3327547.1"/>
    <property type="molecule type" value="Genomic_DNA"/>
</dbReference>
<proteinExistence type="predicted"/>
<keyword evidence="2" id="KW-1185">Reference proteome</keyword>
<name>A0A7W5P7L5_9ACTN</name>
<gene>
    <name evidence="1" type="ORF">FHX39_002491</name>
</gene>